<evidence type="ECO:0000256" key="2">
    <source>
        <dbReference type="ARBA" id="ARBA00022723"/>
    </source>
</evidence>
<protein>
    <recommendedName>
        <fullName evidence="5">Rieske domain-containing protein</fullName>
    </recommendedName>
</protein>
<dbReference type="SUPFAM" id="SSF50022">
    <property type="entry name" value="ISP domain"/>
    <property type="match status" value="1"/>
</dbReference>
<evidence type="ECO:0000256" key="4">
    <source>
        <dbReference type="ARBA" id="ARBA00023014"/>
    </source>
</evidence>
<dbReference type="PROSITE" id="PS51296">
    <property type="entry name" value="RIESKE"/>
    <property type="match status" value="1"/>
</dbReference>
<proteinExistence type="predicted"/>
<gene>
    <name evidence="6" type="ORF">Snoj_69830</name>
</gene>
<evidence type="ECO:0000259" key="5">
    <source>
        <dbReference type="PROSITE" id="PS51296"/>
    </source>
</evidence>
<evidence type="ECO:0000313" key="7">
    <source>
        <dbReference type="Proteomes" id="UP000613974"/>
    </source>
</evidence>
<dbReference type="InterPro" id="IPR036922">
    <property type="entry name" value="Rieske_2Fe-2S_sf"/>
</dbReference>
<evidence type="ECO:0000313" key="6">
    <source>
        <dbReference type="EMBL" id="GHI73065.1"/>
    </source>
</evidence>
<dbReference type="RefSeq" id="WP_189738047.1">
    <property type="nucleotide sequence ID" value="NZ_BMRL01000006.1"/>
</dbReference>
<keyword evidence="1" id="KW-0001">2Fe-2S</keyword>
<keyword evidence="7" id="KW-1185">Reference proteome</keyword>
<keyword evidence="3" id="KW-0408">Iron</keyword>
<dbReference type="Gene3D" id="2.102.10.10">
    <property type="entry name" value="Rieske [2Fe-2S] iron-sulphur domain"/>
    <property type="match status" value="1"/>
</dbReference>
<dbReference type="Proteomes" id="UP000613974">
    <property type="component" value="Unassembled WGS sequence"/>
</dbReference>
<keyword evidence="2" id="KW-0479">Metal-binding</keyword>
<dbReference type="InterPro" id="IPR017941">
    <property type="entry name" value="Rieske_2Fe-2S"/>
</dbReference>
<feature type="domain" description="Rieske" evidence="5">
    <location>
        <begin position="1"/>
        <end position="59"/>
    </location>
</feature>
<accession>A0ABQ3SZ59</accession>
<dbReference type="Pfam" id="PF00355">
    <property type="entry name" value="Rieske"/>
    <property type="match status" value="1"/>
</dbReference>
<name>A0ABQ3SZ59_9ACTN</name>
<evidence type="ECO:0000256" key="3">
    <source>
        <dbReference type="ARBA" id="ARBA00023004"/>
    </source>
</evidence>
<dbReference type="GeneID" id="95591311"/>
<comment type="caution">
    <text evidence="6">The sequence shown here is derived from an EMBL/GenBank/DDBJ whole genome shotgun (WGS) entry which is preliminary data.</text>
</comment>
<sequence length="121" mass="12748">MSFPVAGRENCVVVSGTAYVYATVGGRGFVMNAQCPHRGGPLHLAGVTPDAGRLICPWHDRKTSAARLRNEIPAVRTGNRVTAVLPDRPARAATAPGDVCGRTSREYRPLSAELARPGAAV</sequence>
<organism evidence="6 7">
    <name type="scientific">Streptomyces nojiriensis</name>
    <dbReference type="NCBI Taxonomy" id="66374"/>
    <lineage>
        <taxon>Bacteria</taxon>
        <taxon>Bacillati</taxon>
        <taxon>Actinomycetota</taxon>
        <taxon>Actinomycetes</taxon>
        <taxon>Kitasatosporales</taxon>
        <taxon>Streptomycetaceae</taxon>
        <taxon>Streptomyces</taxon>
    </lineage>
</organism>
<reference evidence="7" key="1">
    <citation type="submission" date="2023-07" db="EMBL/GenBank/DDBJ databases">
        <title>Whole genome shotgun sequence of Streptomyces nojiriensis NBRC 13794.</title>
        <authorList>
            <person name="Komaki H."/>
            <person name="Tamura T."/>
        </authorList>
    </citation>
    <scope>NUCLEOTIDE SEQUENCE [LARGE SCALE GENOMIC DNA]</scope>
    <source>
        <strain evidence="7">NBRC 13794</strain>
    </source>
</reference>
<dbReference type="EMBL" id="BNEC01000005">
    <property type="protein sequence ID" value="GHI73065.1"/>
    <property type="molecule type" value="Genomic_DNA"/>
</dbReference>
<keyword evidence="4" id="KW-0411">Iron-sulfur</keyword>
<evidence type="ECO:0000256" key="1">
    <source>
        <dbReference type="ARBA" id="ARBA00022714"/>
    </source>
</evidence>